<dbReference type="Pfam" id="PF17227">
    <property type="entry name" value="DUF5302"/>
    <property type="match status" value="1"/>
</dbReference>
<feature type="compositionally biased region" description="Basic and acidic residues" evidence="1">
    <location>
        <begin position="21"/>
        <end position="35"/>
    </location>
</feature>
<reference evidence="2" key="1">
    <citation type="submission" date="2020-05" db="EMBL/GenBank/DDBJ databases">
        <authorList>
            <person name="Chiriac C."/>
            <person name="Salcher M."/>
            <person name="Ghai R."/>
            <person name="Kavagutti S V."/>
        </authorList>
    </citation>
    <scope>NUCLEOTIDE SEQUENCE</scope>
</reference>
<organism evidence="2">
    <name type="scientific">freshwater metagenome</name>
    <dbReference type="NCBI Taxonomy" id="449393"/>
    <lineage>
        <taxon>unclassified sequences</taxon>
        <taxon>metagenomes</taxon>
        <taxon>ecological metagenomes</taxon>
    </lineage>
</organism>
<sequence length="71" mass="7669">MRWETDPMAKTESTPSTPDPNDPRERFRLALEAKNSKGGHGAAASDTGSSPGKDHSNRTGGKREFRRKSGG</sequence>
<evidence type="ECO:0000313" key="2">
    <source>
        <dbReference type="EMBL" id="CAB4993875.1"/>
    </source>
</evidence>
<protein>
    <submittedName>
        <fullName evidence="2">Unannotated protein</fullName>
    </submittedName>
</protein>
<dbReference type="InterPro" id="IPR035172">
    <property type="entry name" value="DUF5302"/>
</dbReference>
<accession>A0A6J7NNK1</accession>
<name>A0A6J7NNK1_9ZZZZ</name>
<evidence type="ECO:0000256" key="1">
    <source>
        <dbReference type="SAM" id="MobiDB-lite"/>
    </source>
</evidence>
<proteinExistence type="predicted"/>
<feature type="compositionally biased region" description="Basic and acidic residues" evidence="1">
    <location>
        <begin position="52"/>
        <end position="63"/>
    </location>
</feature>
<dbReference type="AlphaFoldDB" id="A0A6J7NNK1"/>
<dbReference type="EMBL" id="CAFBOM010000197">
    <property type="protein sequence ID" value="CAB4993875.1"/>
    <property type="molecule type" value="Genomic_DNA"/>
</dbReference>
<gene>
    <name evidence="2" type="ORF">UFOPK3957_01161</name>
    <name evidence="3" type="ORF">UFOPK4061_01549</name>
</gene>
<dbReference type="EMBL" id="CAFBPD010000297">
    <property type="protein sequence ID" value="CAB5023807.1"/>
    <property type="molecule type" value="Genomic_DNA"/>
</dbReference>
<evidence type="ECO:0000313" key="3">
    <source>
        <dbReference type="EMBL" id="CAB5023807.1"/>
    </source>
</evidence>
<feature type="region of interest" description="Disordered" evidence="1">
    <location>
        <begin position="1"/>
        <end position="71"/>
    </location>
</feature>